<evidence type="ECO:0000313" key="1">
    <source>
        <dbReference type="EMBL" id="KAI4316712.1"/>
    </source>
</evidence>
<keyword evidence="2" id="KW-1185">Reference proteome</keyword>
<dbReference type="Proteomes" id="UP000828941">
    <property type="component" value="Chromosome 10"/>
</dbReference>
<dbReference type="EMBL" id="CM039435">
    <property type="protein sequence ID" value="KAI4316712.1"/>
    <property type="molecule type" value="Genomic_DNA"/>
</dbReference>
<sequence>MIMVETEEQIRKIFKDADKGGKGWLSKDELKEAFRQLGSHLPDWRVFRTLQQVDAKKEGRAIVAAGSPEFEILVNYAISKYAYKF</sequence>
<accession>A0ACB9LZM4</accession>
<proteinExistence type="predicted"/>
<protein>
    <submittedName>
        <fullName evidence="1">Uncharacterized protein</fullName>
    </submittedName>
</protein>
<organism evidence="1 2">
    <name type="scientific">Bauhinia variegata</name>
    <name type="common">Purple orchid tree</name>
    <name type="synonym">Phanera variegata</name>
    <dbReference type="NCBI Taxonomy" id="167791"/>
    <lineage>
        <taxon>Eukaryota</taxon>
        <taxon>Viridiplantae</taxon>
        <taxon>Streptophyta</taxon>
        <taxon>Embryophyta</taxon>
        <taxon>Tracheophyta</taxon>
        <taxon>Spermatophyta</taxon>
        <taxon>Magnoliopsida</taxon>
        <taxon>eudicotyledons</taxon>
        <taxon>Gunneridae</taxon>
        <taxon>Pentapetalae</taxon>
        <taxon>rosids</taxon>
        <taxon>fabids</taxon>
        <taxon>Fabales</taxon>
        <taxon>Fabaceae</taxon>
        <taxon>Cercidoideae</taxon>
        <taxon>Cercideae</taxon>
        <taxon>Bauhiniinae</taxon>
        <taxon>Bauhinia</taxon>
    </lineage>
</organism>
<reference evidence="1 2" key="1">
    <citation type="journal article" date="2022" name="DNA Res.">
        <title>Chromosomal-level genome assembly of the orchid tree Bauhinia variegata (Leguminosae; Cercidoideae) supports the allotetraploid origin hypothesis of Bauhinia.</title>
        <authorList>
            <person name="Zhong Y."/>
            <person name="Chen Y."/>
            <person name="Zheng D."/>
            <person name="Pang J."/>
            <person name="Liu Y."/>
            <person name="Luo S."/>
            <person name="Meng S."/>
            <person name="Qian L."/>
            <person name="Wei D."/>
            <person name="Dai S."/>
            <person name="Zhou R."/>
        </authorList>
    </citation>
    <scope>NUCLEOTIDE SEQUENCE [LARGE SCALE GENOMIC DNA]</scope>
    <source>
        <strain evidence="1">BV-YZ2020</strain>
    </source>
</reference>
<evidence type="ECO:0000313" key="2">
    <source>
        <dbReference type="Proteomes" id="UP000828941"/>
    </source>
</evidence>
<gene>
    <name evidence="1" type="ORF">L6164_024666</name>
</gene>
<comment type="caution">
    <text evidence="1">The sequence shown here is derived from an EMBL/GenBank/DDBJ whole genome shotgun (WGS) entry which is preliminary data.</text>
</comment>
<name>A0ACB9LZM4_BAUVA</name>